<accession>A0A3M7Q8K1</accession>
<keyword evidence="2" id="KW-1185">Reference proteome</keyword>
<sequence length="310" mass="35697">MILIQDLLLNDPADKVPLRAVIEYYKHRILKCKLEDKLTSMFDKFRKGDSHMAFVYSNDANFESQDNVVLEAVGICTFENIIEELVQSDIKDEADTKRERRKKKTRELLKGKLANCTVSNENLNIFIEEDHSNRPLISPQVRKALFHFLSSSVRPFTKQFISPKLLEALLAKPDFTIEKRNLSGNDEYLYQFGVESDYFITILDGNATLQLGSEGYQISAGLFSYYGVDALINDDEKDPLECIGNDCNRKPYKPEFSLKVDNHCVCWKISRKDWKDAVKKTIMEQMVQSKQIDAKDTKIVEIIESTNENV</sequence>
<dbReference type="GO" id="GO:0010960">
    <property type="term" value="P:magnesium ion homeostasis"/>
    <property type="evidence" value="ECO:0007669"/>
    <property type="project" value="InterPro"/>
</dbReference>
<dbReference type="InterPro" id="IPR046342">
    <property type="entry name" value="CBS_dom_sf"/>
</dbReference>
<name>A0A3M7Q8K1_BRAPC</name>
<dbReference type="Proteomes" id="UP000276133">
    <property type="component" value="Unassembled WGS sequence"/>
</dbReference>
<dbReference type="STRING" id="10195.A0A3M7Q8K1"/>
<dbReference type="AlphaFoldDB" id="A0A3M7Q8K1"/>
<dbReference type="OrthoDB" id="5353557at2759"/>
<dbReference type="Gene3D" id="3.10.580.10">
    <property type="entry name" value="CBS-domain"/>
    <property type="match status" value="1"/>
</dbReference>
<reference evidence="1 2" key="1">
    <citation type="journal article" date="2018" name="Sci. Rep.">
        <title>Genomic signatures of local adaptation to the degree of environmental predictability in rotifers.</title>
        <authorList>
            <person name="Franch-Gras L."/>
            <person name="Hahn C."/>
            <person name="Garcia-Roger E.M."/>
            <person name="Carmona M.J."/>
            <person name="Serra M."/>
            <person name="Gomez A."/>
        </authorList>
    </citation>
    <scope>NUCLEOTIDE SEQUENCE [LARGE SCALE GENOMIC DNA]</scope>
    <source>
        <strain evidence="1">HYR1</strain>
    </source>
</reference>
<evidence type="ECO:0000313" key="1">
    <source>
        <dbReference type="EMBL" id="RNA07494.1"/>
    </source>
</evidence>
<gene>
    <name evidence="1" type="ORF">BpHYR1_011950</name>
</gene>
<evidence type="ECO:0000313" key="2">
    <source>
        <dbReference type="Proteomes" id="UP000276133"/>
    </source>
</evidence>
<protein>
    <submittedName>
        <fullName evidence="1">Metal transporter CNNM1-like</fullName>
    </submittedName>
</protein>
<proteinExistence type="predicted"/>
<dbReference type="Pfam" id="PF25562">
    <property type="entry name" value="CNBH_CNNM2_C"/>
    <property type="match status" value="1"/>
</dbReference>
<dbReference type="InterPro" id="IPR045095">
    <property type="entry name" value="ACDP"/>
</dbReference>
<organism evidence="1 2">
    <name type="scientific">Brachionus plicatilis</name>
    <name type="common">Marine rotifer</name>
    <name type="synonym">Brachionus muelleri</name>
    <dbReference type="NCBI Taxonomy" id="10195"/>
    <lineage>
        <taxon>Eukaryota</taxon>
        <taxon>Metazoa</taxon>
        <taxon>Spiralia</taxon>
        <taxon>Gnathifera</taxon>
        <taxon>Rotifera</taxon>
        <taxon>Eurotatoria</taxon>
        <taxon>Monogononta</taxon>
        <taxon>Pseudotrocha</taxon>
        <taxon>Ploima</taxon>
        <taxon>Brachionidae</taxon>
        <taxon>Brachionus</taxon>
    </lineage>
</organism>
<dbReference type="PANTHER" id="PTHR12064:SF94">
    <property type="entry name" value="UNEXTENDED PROTEIN"/>
    <property type="match status" value="1"/>
</dbReference>
<comment type="caution">
    <text evidence="1">The sequence shown here is derived from an EMBL/GenBank/DDBJ whole genome shotgun (WGS) entry which is preliminary data.</text>
</comment>
<dbReference type="PANTHER" id="PTHR12064">
    <property type="entry name" value="METAL TRANSPORTER CNNM"/>
    <property type="match status" value="1"/>
</dbReference>
<dbReference type="EMBL" id="REGN01007019">
    <property type="protein sequence ID" value="RNA07494.1"/>
    <property type="molecule type" value="Genomic_DNA"/>
</dbReference>